<evidence type="ECO:0000313" key="7">
    <source>
        <dbReference type="Proteomes" id="UP000695022"/>
    </source>
</evidence>
<feature type="domain" description="DNA/RNA non-specific endonuclease/pyrophosphatase/phosphodiesterase" evidence="6">
    <location>
        <begin position="79"/>
        <end position="288"/>
    </location>
</feature>
<keyword evidence="2" id="KW-0540">Nuclease</keyword>
<evidence type="ECO:0000313" key="10">
    <source>
        <dbReference type="RefSeq" id="XP_014666672.1"/>
    </source>
</evidence>
<dbReference type="CDD" id="cd00091">
    <property type="entry name" value="NUC"/>
    <property type="match status" value="1"/>
</dbReference>
<evidence type="ECO:0000313" key="9">
    <source>
        <dbReference type="RefSeq" id="XP_014666664.1"/>
    </source>
</evidence>
<dbReference type="PANTHER" id="PTHR13966">
    <property type="entry name" value="ENDONUCLEASE RELATED"/>
    <property type="match status" value="1"/>
</dbReference>
<dbReference type="PANTHER" id="PTHR13966:SF19">
    <property type="entry name" value="NUCLEASE EXOG, MITOCHONDRIAL"/>
    <property type="match status" value="1"/>
</dbReference>
<dbReference type="InterPro" id="IPR044929">
    <property type="entry name" value="DNA/RNA_non-sp_Endonuclease_sf"/>
</dbReference>
<dbReference type="InterPro" id="IPR001604">
    <property type="entry name" value="Endo_G_ENPP1-like_dom"/>
</dbReference>
<evidence type="ECO:0000256" key="4">
    <source>
        <dbReference type="SAM" id="MobiDB-lite"/>
    </source>
</evidence>
<dbReference type="Pfam" id="PF01223">
    <property type="entry name" value="Endonuclease_NS"/>
    <property type="match status" value="1"/>
</dbReference>
<evidence type="ECO:0000259" key="6">
    <source>
        <dbReference type="SMART" id="SM00892"/>
    </source>
</evidence>
<evidence type="ECO:0000313" key="11">
    <source>
        <dbReference type="RefSeq" id="XP_014666679.1"/>
    </source>
</evidence>
<name>A0ABM1E393_PRICU</name>
<dbReference type="Gene3D" id="3.40.570.10">
    <property type="entry name" value="Extracellular Endonuclease, subunit A"/>
    <property type="match status" value="1"/>
</dbReference>
<keyword evidence="7" id="KW-1185">Reference proteome</keyword>
<dbReference type="SUPFAM" id="SSF54060">
    <property type="entry name" value="His-Me finger endonucleases"/>
    <property type="match status" value="1"/>
</dbReference>
<dbReference type="Gene3D" id="6.10.250.1250">
    <property type="match status" value="1"/>
</dbReference>
<dbReference type="SMART" id="SM00892">
    <property type="entry name" value="Endonuclease_NS"/>
    <property type="match status" value="1"/>
</dbReference>
<dbReference type="InterPro" id="IPR020821">
    <property type="entry name" value="ENPP1-3/EXOG-like_nuc-like"/>
</dbReference>
<dbReference type="RefSeq" id="XP_014666664.1">
    <property type="nucleotide sequence ID" value="XM_014811178.1"/>
</dbReference>
<dbReference type="InterPro" id="IPR044925">
    <property type="entry name" value="His-Me_finger_sf"/>
</dbReference>
<accession>A0ABM1E393</accession>
<sequence>MAMFRGVLIGSSSTALLCTLGFYTYSHSIQQAATTRPASSPLDLQGTSYHVTSDEQAVRQRGSEILKYGIPDRGPMVSYYANHVLSYDQAKRTPLWVAEHIQPHHVKGSADRKRTNFNPDPAVPTMFSATNDDYRKSGWSRGHMAPAADNKHDQIAMEETFYLTNILPQDMDNNSGFWNRLELYCRDLTKRFTDVRIISGPLWLPREQNGKNMVTYQVLGKNNVAVPTHLFKVILVEGASGGSHQALSAFVVPNEPISKHQQLKDFLVPLEHLEKVVGFRFHPQLNRALLNNLCKVDECRLASADDLELYYIRKNLGAASSTKQLDSVWKELERKKLKPDKQLMDMYNKKRQQLLQNAERKSEL</sequence>
<dbReference type="RefSeq" id="XP_014666655.1">
    <property type="nucleotide sequence ID" value="XM_014811169.1"/>
</dbReference>
<comment type="similarity">
    <text evidence="1">Belongs to the DNA/RNA non-specific endonuclease family.</text>
</comment>
<evidence type="ECO:0000256" key="3">
    <source>
        <dbReference type="ARBA" id="ARBA00022759"/>
    </source>
</evidence>
<organism evidence="7 9">
    <name type="scientific">Priapulus caudatus</name>
    <name type="common">Priapulid worm</name>
    <dbReference type="NCBI Taxonomy" id="37621"/>
    <lineage>
        <taxon>Eukaryota</taxon>
        <taxon>Metazoa</taxon>
        <taxon>Ecdysozoa</taxon>
        <taxon>Scalidophora</taxon>
        <taxon>Priapulida</taxon>
        <taxon>Priapulimorpha</taxon>
        <taxon>Priapulimorphida</taxon>
        <taxon>Priapulidae</taxon>
        <taxon>Priapulus</taxon>
    </lineage>
</organism>
<evidence type="ECO:0000259" key="5">
    <source>
        <dbReference type="SMART" id="SM00477"/>
    </source>
</evidence>
<gene>
    <name evidence="8 9 10 11" type="primary">LOC106808443</name>
</gene>
<evidence type="ECO:0000256" key="2">
    <source>
        <dbReference type="ARBA" id="ARBA00022722"/>
    </source>
</evidence>
<keyword evidence="3" id="KW-0255">Endonuclease</keyword>
<dbReference type="Proteomes" id="UP000695022">
    <property type="component" value="Unplaced"/>
</dbReference>
<protein>
    <submittedName>
        <fullName evidence="8 9">Nuclease EXOG, mitochondrial-like</fullName>
    </submittedName>
</protein>
<dbReference type="RefSeq" id="XP_014666672.1">
    <property type="nucleotide sequence ID" value="XM_014811186.1"/>
</dbReference>
<dbReference type="GeneID" id="106808443"/>
<evidence type="ECO:0000256" key="1">
    <source>
        <dbReference type="ARBA" id="ARBA00010052"/>
    </source>
</evidence>
<reference evidence="8 9" key="1">
    <citation type="submission" date="2025-05" db="UniProtKB">
        <authorList>
            <consortium name="RefSeq"/>
        </authorList>
    </citation>
    <scope>IDENTIFICATION</scope>
</reference>
<dbReference type="RefSeq" id="XP_014666679.1">
    <property type="nucleotide sequence ID" value="XM_014811193.1"/>
</dbReference>
<evidence type="ECO:0000313" key="8">
    <source>
        <dbReference type="RefSeq" id="XP_014666655.1"/>
    </source>
</evidence>
<proteinExistence type="inferred from homology"/>
<feature type="domain" description="ENPP1-3/EXOG-like endonuclease/phosphodiesterase" evidence="5">
    <location>
        <begin position="80"/>
        <end position="288"/>
    </location>
</feature>
<keyword evidence="3" id="KW-0378">Hydrolase</keyword>
<dbReference type="InterPro" id="IPR040255">
    <property type="entry name" value="Non-specific_endonuclease"/>
</dbReference>
<feature type="region of interest" description="Disordered" evidence="4">
    <location>
        <begin position="107"/>
        <end position="129"/>
    </location>
</feature>
<dbReference type="SMART" id="SM00477">
    <property type="entry name" value="NUC"/>
    <property type="match status" value="1"/>
</dbReference>